<keyword evidence="5" id="KW-1185">Reference proteome</keyword>
<reference evidence="4 5" key="1">
    <citation type="submission" date="2022-10" db="EMBL/GenBank/DDBJ databases">
        <title>The complete genomes of actinobacterial strains from the NBC collection.</title>
        <authorList>
            <person name="Joergensen T.S."/>
            <person name="Alvarez Arevalo M."/>
            <person name="Sterndorff E.B."/>
            <person name="Faurdal D."/>
            <person name="Vuksanovic O."/>
            <person name="Mourched A.-S."/>
            <person name="Charusanti P."/>
            <person name="Shaw S."/>
            <person name="Blin K."/>
            <person name="Weber T."/>
        </authorList>
    </citation>
    <scope>NUCLEOTIDE SEQUENCE [LARGE SCALE GENOMIC DNA]</scope>
    <source>
        <strain evidence="4 5">NBC 01774</strain>
    </source>
</reference>
<dbReference type="PANTHER" id="PTHR47691">
    <property type="entry name" value="REGULATOR-RELATED"/>
    <property type="match status" value="1"/>
</dbReference>
<dbReference type="SUPFAM" id="SSF52540">
    <property type="entry name" value="P-loop containing nucleoside triphosphate hydrolases"/>
    <property type="match status" value="1"/>
</dbReference>
<dbReference type="SUPFAM" id="SSF48452">
    <property type="entry name" value="TPR-like"/>
    <property type="match status" value="1"/>
</dbReference>
<dbReference type="Gene3D" id="1.25.40.10">
    <property type="entry name" value="Tetratricopeptide repeat domain"/>
    <property type="match status" value="1"/>
</dbReference>
<dbReference type="RefSeq" id="WP_326622060.1">
    <property type="nucleotide sequence ID" value="NZ_CP109106.1"/>
</dbReference>
<feature type="compositionally biased region" description="Pro residues" evidence="1">
    <location>
        <begin position="8"/>
        <end position="18"/>
    </location>
</feature>
<feature type="region of interest" description="Disordered" evidence="1">
    <location>
        <begin position="250"/>
        <end position="287"/>
    </location>
</feature>
<evidence type="ECO:0000259" key="3">
    <source>
        <dbReference type="Pfam" id="PF25872"/>
    </source>
</evidence>
<feature type="region of interest" description="Disordered" evidence="1">
    <location>
        <begin position="1"/>
        <end position="27"/>
    </location>
</feature>
<dbReference type="Pfam" id="PF13401">
    <property type="entry name" value="AAA_22"/>
    <property type="match status" value="1"/>
</dbReference>
<gene>
    <name evidence="4" type="ORF">OG863_32945</name>
</gene>
<dbReference type="Gene3D" id="3.40.50.300">
    <property type="entry name" value="P-loop containing nucleotide triphosphate hydrolases"/>
    <property type="match status" value="1"/>
</dbReference>
<dbReference type="PANTHER" id="PTHR47691:SF3">
    <property type="entry name" value="HTH-TYPE TRANSCRIPTIONAL REGULATOR RV0890C-RELATED"/>
    <property type="match status" value="1"/>
</dbReference>
<dbReference type="EMBL" id="CP109106">
    <property type="protein sequence ID" value="WSB72374.1"/>
    <property type="molecule type" value="Genomic_DNA"/>
</dbReference>
<name>A0ABZ1FPI9_9ACTN</name>
<dbReference type="InterPro" id="IPR049945">
    <property type="entry name" value="AAA_22"/>
</dbReference>
<dbReference type="Pfam" id="PF13374">
    <property type="entry name" value="TPR_10"/>
    <property type="match status" value="1"/>
</dbReference>
<evidence type="ECO:0000313" key="4">
    <source>
        <dbReference type="EMBL" id="WSB72374.1"/>
    </source>
</evidence>
<feature type="domain" description="Winged helix-turn-helix" evidence="3">
    <location>
        <begin position="304"/>
        <end position="372"/>
    </location>
</feature>
<organism evidence="4 5">
    <name type="scientific">Streptomyces decoyicus</name>
    <dbReference type="NCBI Taxonomy" id="249567"/>
    <lineage>
        <taxon>Bacteria</taxon>
        <taxon>Bacillati</taxon>
        <taxon>Actinomycetota</taxon>
        <taxon>Actinomycetes</taxon>
        <taxon>Kitasatosporales</taxon>
        <taxon>Streptomycetaceae</taxon>
        <taxon>Streptomyces</taxon>
    </lineage>
</organism>
<sequence length="758" mass="82413">MRRLTRPGPAPRPSPAPLREPDRPGNLPAELNGFIGRHDELAALTRQLESARLVTLTGLGGVGKSRLARQAAGILQDRFCDGVWLVELASLHEPHLLDHTVAEALGATGHSGRPVRSVLCDLLADRDLLLVLDGYEHLVDACAELTGQLLRRAPGLQVLAAGRRPLGLDGERTVPLAPMNTADATTLFADRAAAVVPGFTVGPSNETAVTELCDRLDGIPLALELAAGRLRALSVDQVLHRLDDRFRLLTGTRPRRSPDLSTALDQGGPPSKVPAPRRQGGPPPRHQTLRTAIGWSHELCTSEERLLWARLTVFAGHFDLEAAEYVCSGPELPAEELLDVLAELVTQSVLVREETAAGVRYRMLDTVRAYGAGWLAATPDGERLRRRHRDWYLGLATWCELDWFSSRQAEIAARIEAELPNLRVALEQSLETPADTHLGQYLAGTLWFYWVGCGRLSEGRHWLDRALELESTHDEARMKALWVAGYVAVLQGDTVGALGALQECRDEAERTGNATAAAYALHRTGCLALVCDDMPRAEKLLRAALDRYREIGELNSNVLLGQVELAMAVAFQGELADAVRMCEDVLEVCEEHGERWTLAYAQYVLAFAAWSRGDGGRARALLEECLAIDHTFHDLLGAVLAIELLALVTLGEGDAEEAAVLQGAAGRIWPSVGLPLFGSRHFNQPHALCEEQARERLGAERYEHCRRVGEQLDLDTAVARVLRPAGLLPAQLRTVRITAPGTHEPAASPSASGGETAG</sequence>
<feature type="domain" description="ORC1/DEAH AAA+ ATPase" evidence="2">
    <location>
        <begin position="50"/>
        <end position="160"/>
    </location>
</feature>
<evidence type="ECO:0000256" key="1">
    <source>
        <dbReference type="SAM" id="MobiDB-lite"/>
    </source>
</evidence>
<dbReference type="InterPro" id="IPR011990">
    <property type="entry name" value="TPR-like_helical_dom_sf"/>
</dbReference>
<dbReference type="Pfam" id="PF25872">
    <property type="entry name" value="HTH_77"/>
    <property type="match status" value="1"/>
</dbReference>
<dbReference type="Proteomes" id="UP001344251">
    <property type="component" value="Chromosome"/>
</dbReference>
<dbReference type="InterPro" id="IPR027417">
    <property type="entry name" value="P-loop_NTPase"/>
</dbReference>
<dbReference type="PRINTS" id="PR00364">
    <property type="entry name" value="DISEASERSIST"/>
</dbReference>
<protein>
    <submittedName>
        <fullName evidence="4">Tetratricopeptide repeat protein</fullName>
    </submittedName>
</protein>
<dbReference type="InterPro" id="IPR058852">
    <property type="entry name" value="HTH_77"/>
</dbReference>
<accession>A0ABZ1FPI9</accession>
<evidence type="ECO:0000259" key="2">
    <source>
        <dbReference type="Pfam" id="PF13401"/>
    </source>
</evidence>
<evidence type="ECO:0000313" key="5">
    <source>
        <dbReference type="Proteomes" id="UP001344251"/>
    </source>
</evidence>
<proteinExistence type="predicted"/>